<evidence type="ECO:0000313" key="2">
    <source>
        <dbReference type="EMBL" id="PON55482.1"/>
    </source>
</evidence>
<evidence type="ECO:0000313" key="3">
    <source>
        <dbReference type="Proteomes" id="UP000237105"/>
    </source>
</evidence>
<feature type="compositionally biased region" description="Polar residues" evidence="1">
    <location>
        <begin position="16"/>
        <end position="29"/>
    </location>
</feature>
<keyword evidence="3" id="KW-1185">Reference proteome</keyword>
<comment type="caution">
    <text evidence="2">The sequence shown here is derived from an EMBL/GenBank/DDBJ whole genome shotgun (WGS) entry which is preliminary data.</text>
</comment>
<proteinExistence type="predicted"/>
<organism evidence="2 3">
    <name type="scientific">Parasponia andersonii</name>
    <name type="common">Sponia andersonii</name>
    <dbReference type="NCBI Taxonomy" id="3476"/>
    <lineage>
        <taxon>Eukaryota</taxon>
        <taxon>Viridiplantae</taxon>
        <taxon>Streptophyta</taxon>
        <taxon>Embryophyta</taxon>
        <taxon>Tracheophyta</taxon>
        <taxon>Spermatophyta</taxon>
        <taxon>Magnoliopsida</taxon>
        <taxon>eudicotyledons</taxon>
        <taxon>Gunneridae</taxon>
        <taxon>Pentapetalae</taxon>
        <taxon>rosids</taxon>
        <taxon>fabids</taxon>
        <taxon>Rosales</taxon>
        <taxon>Cannabaceae</taxon>
        <taxon>Parasponia</taxon>
    </lineage>
</organism>
<feature type="non-terminal residue" evidence="2">
    <location>
        <position position="57"/>
    </location>
</feature>
<accession>A0A2P5C349</accession>
<dbReference type="Proteomes" id="UP000237105">
    <property type="component" value="Unassembled WGS sequence"/>
</dbReference>
<dbReference type="EMBL" id="JXTB01000183">
    <property type="protein sequence ID" value="PON55482.1"/>
    <property type="molecule type" value="Genomic_DNA"/>
</dbReference>
<protein>
    <submittedName>
        <fullName evidence="2">Uncharacterized protein</fullName>
    </submittedName>
</protein>
<dbReference type="AlphaFoldDB" id="A0A2P5C349"/>
<reference evidence="3" key="1">
    <citation type="submission" date="2016-06" db="EMBL/GenBank/DDBJ databases">
        <title>Parallel loss of symbiosis genes in relatives of nitrogen-fixing non-legume Parasponia.</title>
        <authorList>
            <person name="Van Velzen R."/>
            <person name="Holmer R."/>
            <person name="Bu F."/>
            <person name="Rutten L."/>
            <person name="Van Zeijl A."/>
            <person name="Liu W."/>
            <person name="Santuari L."/>
            <person name="Cao Q."/>
            <person name="Sharma T."/>
            <person name="Shen D."/>
            <person name="Roswanjaya Y."/>
            <person name="Wardhani T."/>
            <person name="Kalhor M.S."/>
            <person name="Jansen J."/>
            <person name="Van den Hoogen J."/>
            <person name="Gungor B."/>
            <person name="Hartog M."/>
            <person name="Hontelez J."/>
            <person name="Verver J."/>
            <person name="Yang W.-C."/>
            <person name="Schijlen E."/>
            <person name="Repin R."/>
            <person name="Schilthuizen M."/>
            <person name="Schranz E."/>
            <person name="Heidstra R."/>
            <person name="Miyata K."/>
            <person name="Fedorova E."/>
            <person name="Kohlen W."/>
            <person name="Bisseling T."/>
            <person name="Smit S."/>
            <person name="Geurts R."/>
        </authorList>
    </citation>
    <scope>NUCLEOTIDE SEQUENCE [LARGE SCALE GENOMIC DNA]</scope>
    <source>
        <strain evidence="3">cv. WU1-14</strain>
    </source>
</reference>
<gene>
    <name evidence="2" type="ORF">PanWU01x14_187970</name>
</gene>
<evidence type="ECO:0000256" key="1">
    <source>
        <dbReference type="SAM" id="MobiDB-lite"/>
    </source>
</evidence>
<feature type="region of interest" description="Disordered" evidence="1">
    <location>
        <begin position="16"/>
        <end position="57"/>
    </location>
</feature>
<sequence>MEIGWITSSLSLRMNQSNTCEKPNRMATTNDHDDLDADESYDSASRSVNLSDHRPQT</sequence>
<name>A0A2P5C349_PARAD</name>